<dbReference type="AlphaFoldDB" id="A0A0C9X1P0"/>
<organism evidence="1 2">
    <name type="scientific">Laccaria amethystina LaAM-08-1</name>
    <dbReference type="NCBI Taxonomy" id="1095629"/>
    <lineage>
        <taxon>Eukaryota</taxon>
        <taxon>Fungi</taxon>
        <taxon>Dikarya</taxon>
        <taxon>Basidiomycota</taxon>
        <taxon>Agaricomycotina</taxon>
        <taxon>Agaricomycetes</taxon>
        <taxon>Agaricomycetidae</taxon>
        <taxon>Agaricales</taxon>
        <taxon>Agaricineae</taxon>
        <taxon>Hydnangiaceae</taxon>
        <taxon>Laccaria</taxon>
    </lineage>
</organism>
<sequence>MAMIAMTASKFFVDTDKQPLDNVCNLLIFQRIMGEDVAWICEEEMEGDIWVISVPESQLHQLAFRYTAQRYGQRRRS</sequence>
<name>A0A0C9X1P0_9AGAR</name>
<dbReference type="EMBL" id="KN838995">
    <property type="protein sequence ID" value="KIJ91526.1"/>
    <property type="molecule type" value="Genomic_DNA"/>
</dbReference>
<dbReference type="Proteomes" id="UP000054477">
    <property type="component" value="Unassembled WGS sequence"/>
</dbReference>
<reference evidence="2" key="2">
    <citation type="submission" date="2015-01" db="EMBL/GenBank/DDBJ databases">
        <title>Evolutionary Origins and Diversification of the Mycorrhizal Mutualists.</title>
        <authorList>
            <consortium name="DOE Joint Genome Institute"/>
            <consortium name="Mycorrhizal Genomics Consortium"/>
            <person name="Kohler A."/>
            <person name="Kuo A."/>
            <person name="Nagy L.G."/>
            <person name="Floudas D."/>
            <person name="Copeland A."/>
            <person name="Barry K.W."/>
            <person name="Cichocki N."/>
            <person name="Veneault-Fourrey C."/>
            <person name="LaButti K."/>
            <person name="Lindquist E.A."/>
            <person name="Lipzen A."/>
            <person name="Lundell T."/>
            <person name="Morin E."/>
            <person name="Murat C."/>
            <person name="Riley R."/>
            <person name="Ohm R."/>
            <person name="Sun H."/>
            <person name="Tunlid A."/>
            <person name="Henrissat B."/>
            <person name="Grigoriev I.V."/>
            <person name="Hibbett D.S."/>
            <person name="Martin F."/>
        </authorList>
    </citation>
    <scope>NUCLEOTIDE SEQUENCE [LARGE SCALE GENOMIC DNA]</scope>
    <source>
        <strain evidence="2">LaAM-08-1</strain>
    </source>
</reference>
<evidence type="ECO:0000313" key="1">
    <source>
        <dbReference type="EMBL" id="KIJ91526.1"/>
    </source>
</evidence>
<dbReference type="HOGENOM" id="CLU_2638428_0_0_1"/>
<protein>
    <submittedName>
        <fullName evidence="1">Uncharacterized protein</fullName>
    </submittedName>
</protein>
<reference evidence="1 2" key="1">
    <citation type="submission" date="2014-04" db="EMBL/GenBank/DDBJ databases">
        <authorList>
            <consortium name="DOE Joint Genome Institute"/>
            <person name="Kuo A."/>
            <person name="Kohler A."/>
            <person name="Nagy L.G."/>
            <person name="Floudas D."/>
            <person name="Copeland A."/>
            <person name="Barry K.W."/>
            <person name="Cichocki N."/>
            <person name="Veneault-Fourrey C."/>
            <person name="LaButti K."/>
            <person name="Lindquist E.A."/>
            <person name="Lipzen A."/>
            <person name="Lundell T."/>
            <person name="Morin E."/>
            <person name="Murat C."/>
            <person name="Sun H."/>
            <person name="Tunlid A."/>
            <person name="Henrissat B."/>
            <person name="Grigoriev I.V."/>
            <person name="Hibbett D.S."/>
            <person name="Martin F."/>
            <person name="Nordberg H.P."/>
            <person name="Cantor M.N."/>
            <person name="Hua S.X."/>
        </authorList>
    </citation>
    <scope>NUCLEOTIDE SEQUENCE [LARGE SCALE GENOMIC DNA]</scope>
    <source>
        <strain evidence="1 2">LaAM-08-1</strain>
    </source>
</reference>
<evidence type="ECO:0000313" key="2">
    <source>
        <dbReference type="Proteomes" id="UP000054477"/>
    </source>
</evidence>
<gene>
    <name evidence="1" type="ORF">K443DRAFT_685952</name>
</gene>
<proteinExistence type="predicted"/>
<accession>A0A0C9X1P0</accession>
<keyword evidence="2" id="KW-1185">Reference proteome</keyword>